<keyword evidence="7" id="KW-1185">Reference proteome</keyword>
<comment type="similarity">
    <text evidence="5">Belongs to the MetA family.</text>
</comment>
<evidence type="ECO:0000313" key="7">
    <source>
        <dbReference type="Proteomes" id="UP001500394"/>
    </source>
</evidence>
<comment type="catalytic activity">
    <reaction evidence="5">
        <text>L-homoserine + acetyl-CoA = O-acetyl-L-homoserine + CoA</text>
        <dbReference type="Rhea" id="RHEA:13701"/>
        <dbReference type="ChEBI" id="CHEBI:57287"/>
        <dbReference type="ChEBI" id="CHEBI:57288"/>
        <dbReference type="ChEBI" id="CHEBI:57476"/>
        <dbReference type="ChEBI" id="CHEBI:57716"/>
        <dbReference type="EC" id="2.3.1.31"/>
    </reaction>
</comment>
<comment type="caution">
    <text evidence="5">Lacks conserved residue(s) required for the propagation of feature annotation.</text>
</comment>
<dbReference type="InterPro" id="IPR029062">
    <property type="entry name" value="Class_I_gatase-like"/>
</dbReference>
<evidence type="ECO:0000313" key="6">
    <source>
        <dbReference type="EMBL" id="GAA4518059.1"/>
    </source>
</evidence>
<feature type="active site" description="Acyl-thioester intermediate" evidence="5">
    <location>
        <position position="142"/>
    </location>
</feature>
<comment type="function">
    <text evidence="5">Transfers an acetyl group from acetyl-CoA to L-homoserine, forming acetyl-L-homoserine.</text>
</comment>
<accession>A0ABP8R4L4</accession>
<dbReference type="PIRSF" id="PIRSF000450">
    <property type="entry name" value="H_ser_succinyltr"/>
    <property type="match status" value="1"/>
</dbReference>
<gene>
    <name evidence="6" type="primary">metA</name>
    <name evidence="5" type="synonym">metAA</name>
    <name evidence="6" type="ORF">GCM10023173_19350</name>
</gene>
<protein>
    <recommendedName>
        <fullName evidence="5">Homoserine O-acetyltransferase</fullName>
        <shortName evidence="5">HAT</shortName>
        <ecNumber evidence="5">2.3.1.31</ecNumber>
    </recommendedName>
    <alternativeName>
        <fullName evidence="5">Homoserine transacetylase</fullName>
        <shortName evidence="5">HTA</shortName>
    </alternativeName>
</protein>
<feature type="binding site" evidence="5">
    <location>
        <position position="249"/>
    </location>
    <ligand>
        <name>substrate</name>
    </ligand>
</feature>
<feature type="active site" evidence="5">
    <location>
        <position position="237"/>
    </location>
</feature>
<dbReference type="EMBL" id="BAABGR010000029">
    <property type="protein sequence ID" value="GAA4518059.1"/>
    <property type="molecule type" value="Genomic_DNA"/>
</dbReference>
<dbReference type="InterPro" id="IPR005697">
    <property type="entry name" value="HST_MetA"/>
</dbReference>
<dbReference type="SUPFAM" id="SSF52317">
    <property type="entry name" value="Class I glutamine amidotransferase-like"/>
    <property type="match status" value="1"/>
</dbReference>
<feature type="binding site" evidence="5">
    <location>
        <position position="163"/>
    </location>
    <ligand>
        <name>substrate</name>
    </ligand>
</feature>
<keyword evidence="4 5" id="KW-0012">Acyltransferase</keyword>
<keyword evidence="5" id="KW-0486">Methionine biosynthesis</keyword>
<dbReference type="PANTHER" id="PTHR20919:SF0">
    <property type="entry name" value="HOMOSERINE O-SUCCINYLTRANSFERASE"/>
    <property type="match status" value="1"/>
</dbReference>
<comment type="pathway">
    <text evidence="5">Amino-acid biosynthesis; L-methionine biosynthesis via de novo pathway; O-acetyl-L-homoserine from L-homoserine: step 1/1.</text>
</comment>
<reference evidence="7" key="1">
    <citation type="journal article" date="2019" name="Int. J. Syst. Evol. Microbiol.">
        <title>The Global Catalogue of Microorganisms (GCM) 10K type strain sequencing project: providing services to taxonomists for standard genome sequencing and annotation.</title>
        <authorList>
            <consortium name="The Broad Institute Genomics Platform"/>
            <consortium name="The Broad Institute Genome Sequencing Center for Infectious Disease"/>
            <person name="Wu L."/>
            <person name="Ma J."/>
        </authorList>
    </citation>
    <scope>NUCLEOTIDE SEQUENCE [LARGE SCALE GENOMIC DNA]</scope>
    <source>
        <strain evidence="7">JCM 17858</strain>
    </source>
</reference>
<feature type="site" description="Important for substrate specificity" evidence="5">
    <location>
        <position position="192"/>
    </location>
</feature>
<dbReference type="PANTHER" id="PTHR20919">
    <property type="entry name" value="HOMOSERINE O-SUCCINYLTRANSFERASE"/>
    <property type="match status" value="1"/>
</dbReference>
<dbReference type="Proteomes" id="UP001500394">
    <property type="component" value="Unassembled WGS sequence"/>
</dbReference>
<sequence length="315" mass="36720">MPLKIPDNLPAIELLKRENIFVMSDLRANTQDIRPLRVLVLNLMPLKISTETDFIRLLSNNPLQVEMEFLSMESHVSKNTPQEHLEMFYKTFSEVSNQYYDGLIVTGAPVEMLPFEEVNYWEELVQIFDWARTHVTSSLYICWASQAALYHFYGVNKIALDKKLFGVFKHTASKKKYPLFRGFDDEFYIPHSRHTTIDKQEVLSKDGLTILSESPEAGIAILSSRGGREFYLTGHSEYNPFTLHEEYMRDLEKGLDIEMPKNYYRNDDPNEGPMVRWTSHANLLFNNWLNYYVYQETPYNLNDIASLGDIGEQSE</sequence>
<evidence type="ECO:0000256" key="2">
    <source>
        <dbReference type="ARBA" id="ARBA00022605"/>
    </source>
</evidence>
<dbReference type="CDD" id="cd03131">
    <property type="entry name" value="GATase1_HTS"/>
    <property type="match status" value="1"/>
</dbReference>
<dbReference type="EC" id="2.3.1.31" evidence="5"/>
<evidence type="ECO:0000256" key="4">
    <source>
        <dbReference type="ARBA" id="ARBA00023315"/>
    </source>
</evidence>
<dbReference type="NCBIfam" id="TIGR01001">
    <property type="entry name" value="metA"/>
    <property type="match status" value="1"/>
</dbReference>
<dbReference type="Gene3D" id="3.40.50.880">
    <property type="match status" value="1"/>
</dbReference>
<feature type="site" description="Important for acyl-CoA specificity" evidence="5">
    <location>
        <position position="111"/>
    </location>
</feature>
<feature type="binding site" evidence="5">
    <location>
        <position position="192"/>
    </location>
    <ligand>
        <name>substrate</name>
    </ligand>
</feature>
<organism evidence="6 7">
    <name type="scientific">Sphingobacterium thermophilum</name>
    <dbReference type="NCBI Taxonomy" id="768534"/>
    <lineage>
        <taxon>Bacteria</taxon>
        <taxon>Pseudomonadati</taxon>
        <taxon>Bacteroidota</taxon>
        <taxon>Sphingobacteriia</taxon>
        <taxon>Sphingobacteriales</taxon>
        <taxon>Sphingobacteriaceae</taxon>
        <taxon>Sphingobacterium</taxon>
    </lineage>
</organism>
<keyword evidence="1 5" id="KW-0963">Cytoplasm</keyword>
<dbReference type="Pfam" id="PF04204">
    <property type="entry name" value="HTS"/>
    <property type="match status" value="1"/>
</dbReference>
<keyword evidence="3 5" id="KW-0808">Transferase</keyword>
<dbReference type="RefSeq" id="WP_039053285.1">
    <property type="nucleotide sequence ID" value="NZ_BAABGR010000029.1"/>
</dbReference>
<dbReference type="HAMAP" id="MF_00295">
    <property type="entry name" value="MetA_acyltransf"/>
    <property type="match status" value="1"/>
</dbReference>
<proteinExistence type="inferred from homology"/>
<evidence type="ECO:0000256" key="1">
    <source>
        <dbReference type="ARBA" id="ARBA00022490"/>
    </source>
</evidence>
<dbReference type="InterPro" id="IPR033752">
    <property type="entry name" value="MetA_family"/>
</dbReference>
<comment type="caution">
    <text evidence="6">The sequence shown here is derived from an EMBL/GenBank/DDBJ whole genome shotgun (WGS) entry which is preliminary data.</text>
</comment>
<evidence type="ECO:0000256" key="3">
    <source>
        <dbReference type="ARBA" id="ARBA00022679"/>
    </source>
</evidence>
<comment type="subcellular location">
    <subcellularLocation>
        <location evidence="5">Cytoplasm</location>
    </subcellularLocation>
</comment>
<keyword evidence="2 5" id="KW-0028">Amino-acid biosynthesis</keyword>
<evidence type="ECO:0000256" key="5">
    <source>
        <dbReference type="HAMAP-Rule" id="MF_00295"/>
    </source>
</evidence>
<feature type="active site" description="Proton acceptor" evidence="5">
    <location>
        <position position="235"/>
    </location>
</feature>
<name>A0ABP8R4L4_9SPHI</name>